<dbReference type="PANTHER" id="PTHR43048:SF3">
    <property type="entry name" value="METHYLMALONYL-COA EPIMERASE, MITOCHONDRIAL"/>
    <property type="match status" value="1"/>
</dbReference>
<dbReference type="SUPFAM" id="SSF54593">
    <property type="entry name" value="Glyoxalase/Bleomycin resistance protein/Dihydroxybiphenyl dioxygenase"/>
    <property type="match status" value="1"/>
</dbReference>
<evidence type="ECO:0000313" key="4">
    <source>
        <dbReference type="Proteomes" id="UP001429564"/>
    </source>
</evidence>
<dbReference type="InterPro" id="IPR029068">
    <property type="entry name" value="Glyas_Bleomycin-R_OHBP_Dase"/>
</dbReference>
<evidence type="ECO:0000313" key="3">
    <source>
        <dbReference type="EMBL" id="NIZ62681.1"/>
    </source>
</evidence>
<dbReference type="Pfam" id="PF00903">
    <property type="entry name" value="Glyoxalase"/>
    <property type="match status" value="1"/>
</dbReference>
<organism evidence="3 4">
    <name type="scientific">Parasedimentitalea denitrificans</name>
    <dbReference type="NCBI Taxonomy" id="2211118"/>
    <lineage>
        <taxon>Bacteria</taxon>
        <taxon>Pseudomonadati</taxon>
        <taxon>Pseudomonadota</taxon>
        <taxon>Alphaproteobacteria</taxon>
        <taxon>Rhodobacterales</taxon>
        <taxon>Paracoccaceae</taxon>
        <taxon>Parasedimentitalea</taxon>
    </lineage>
</organism>
<dbReference type="RefSeq" id="WP_167685299.1">
    <property type="nucleotide sequence ID" value="NZ_QHLQ01000020.1"/>
</dbReference>
<protein>
    <submittedName>
        <fullName evidence="3">Glyoxalase</fullName>
    </submittedName>
</protein>
<proteinExistence type="predicted"/>
<dbReference type="InterPro" id="IPR051785">
    <property type="entry name" value="MMCE/EMCE_epimerase"/>
</dbReference>
<comment type="caution">
    <text evidence="3">The sequence shown here is derived from an EMBL/GenBank/DDBJ whole genome shotgun (WGS) entry which is preliminary data.</text>
</comment>
<gene>
    <name evidence="3" type="ORF">DL239_17045</name>
</gene>
<dbReference type="PANTHER" id="PTHR43048">
    <property type="entry name" value="METHYLMALONYL-COA EPIMERASE"/>
    <property type="match status" value="1"/>
</dbReference>
<name>A0ABX0WAI7_9RHOB</name>
<dbReference type="PROSITE" id="PS51819">
    <property type="entry name" value="VOC"/>
    <property type="match status" value="1"/>
</dbReference>
<accession>A0ABX0WAI7</accession>
<dbReference type="EMBL" id="QHLQ01000020">
    <property type="protein sequence ID" value="NIZ62681.1"/>
    <property type="molecule type" value="Genomic_DNA"/>
</dbReference>
<dbReference type="Gene3D" id="3.10.180.10">
    <property type="entry name" value="2,3-Dihydroxybiphenyl 1,2-Dioxygenase, domain 1"/>
    <property type="match status" value="1"/>
</dbReference>
<dbReference type="CDD" id="cd06587">
    <property type="entry name" value="VOC"/>
    <property type="match status" value="1"/>
</dbReference>
<reference evidence="3 4" key="1">
    <citation type="submission" date="2018-05" db="EMBL/GenBank/DDBJ databases">
        <authorList>
            <person name="Zhang Y.-J."/>
        </authorList>
    </citation>
    <scope>NUCLEOTIDE SEQUENCE [LARGE SCALE GENOMIC DNA]</scope>
    <source>
        <strain evidence="3 4">CY04</strain>
    </source>
</reference>
<dbReference type="Proteomes" id="UP001429564">
    <property type="component" value="Unassembled WGS sequence"/>
</dbReference>
<sequence>MPAILEHSNFTVSDPDATAAWMCEIFGWHVRWSGAAISGGYTVHVGSDDSYLALYRPADPADAKGSSYTTVGGLNHIALIVDDLDASEQAVKDAGFTPMNHGDYEPGRRFYFHDNDRIEFELVQYEAA</sequence>
<dbReference type="InterPro" id="IPR037523">
    <property type="entry name" value="VOC_core"/>
</dbReference>
<evidence type="ECO:0000256" key="1">
    <source>
        <dbReference type="ARBA" id="ARBA00022723"/>
    </source>
</evidence>
<keyword evidence="4" id="KW-1185">Reference proteome</keyword>
<evidence type="ECO:0000259" key="2">
    <source>
        <dbReference type="PROSITE" id="PS51819"/>
    </source>
</evidence>
<feature type="domain" description="VOC" evidence="2">
    <location>
        <begin position="4"/>
        <end position="125"/>
    </location>
</feature>
<dbReference type="InterPro" id="IPR004360">
    <property type="entry name" value="Glyas_Fos-R_dOase_dom"/>
</dbReference>
<keyword evidence="1" id="KW-0479">Metal-binding</keyword>